<sequence>MSPTDAKRGAKRRKNKRGGGAGKAGAPPTPSSSSAHGDPSTIPSLNGEVPVNGAPQFSEGPVNADFSGVLQTPFTFGVNQRAPYTTGDRCLLCRSERKDSVSQDMGGSSPNGTAQSPKSSSALQLPLYVCSDCKRTVENDDRQPPLDQSLLNQDFLLHMPVGNGGLSQEPLGAGGRLTVSAPTLPAPDLSAPLTADTVCSCEACYERREITAESERESQQLQNHWSEVRYLVRCIYRQTGTPLADDQDQPLDRDKESMKELVDRLCEKDPYQLYQRLEQQAREYVLEMKVRLLKHLSTGSKAPGVTSQGPPQAHQFISLLLEEYNALCQAARTISSFLLTLENEHLQKFQVTWELHNKHLFENLVFSEHILHNSLPALVAQLRQGTTSHDSYSEDMYRTLLERYHQLDQEMSAVALEWLECEKRIDDYVDEQLLFKVEGQNLTNQRTEPHKSLINRNMSLRTKQRMLKEDAEIFKQKRFFEEQFLPNSKKSLGGDSKFTDTVKQMLSSRLSIPDCPNCNYRRRCTCDDCSLSHILTCGIMDAPMAEDLHLKLPLQAEPPRDYLSEVHPPSMSSGSSGSGSAPGSPITIHQHPRLILPQDGATTFDDEVSPLSAIYPLSGYEDSAVVASINGIHTQLSGGEESLTLKDKSSRGSSSSSSSSEGDEEERESGGEPSGHKKSLSGGKNDCPPPSYPHTQVDQTLPPTPTSSHTGGKQQVFNPTLPEHVYQSCFNTAGDWNGSLPCPSLKLENLWDTHMMKNWNPSVLLQEPLPGDMLGPPLPDVPLLSSSLDHNVNPHPAPDGKEKKNGAKKKCLFNYQDAFMEASEVVMATSSVSSTATTVQSNEVFHNLGKEDHRHPTPVAPRNSPTSLTSLPPLNGTSHPSSPNTHLPSIGTQSFSKTVTQTPGFMDVHQGLCLSSGEQQAAPIDGLVSGPNSVCSDPDCEGHRCEGNRGYEHQPYEGEESQDEDSSSEHSSSTSTSTNQKEGKYCDCCYCEFFGHGGPPAAPTSRNYAEMREKLRLRLTKRKEEQPKKEDLLLERDGVEDHRKVEDLLQFINSADNKPTSSSKAAKRARHKQKKKSRLIRPGEHFFPVFSCPILLEEKARLEAEARELEVQQQLLKEQRRRQQEEEAALKQELLRLQEMQQLRASKKKKKDNKIKDLTKSENPSLVPTTNNPKPLQQTAQSVLEKNMQNGKTQLLHNLIRLSPKEPHLEPESLTCGKNGPLQQPGPKTCRDRPSEPPGLQNGTSSHPESSQTKVKPKQQANGSKPNGEATKRPAETSKAPEPLKAGNTASPQTDAKAKQKASDESVTEIKREERTNGKKPQNGGKDERNSPVIESSALDPPQQNGKVQNESPQPKSKPKKNKKKKADKTNNSIDDVFLPKDIDLDSVDMDETEREVEYFKRFCLDSARQTRQRLSINWSNFSLKKATFVAH</sequence>
<feature type="region of interest" description="Disordered" evidence="4">
    <location>
        <begin position="638"/>
        <end position="717"/>
    </location>
</feature>
<feature type="compositionally biased region" description="Polar residues" evidence="4">
    <location>
        <begin position="102"/>
        <end position="120"/>
    </location>
</feature>
<protein>
    <submittedName>
        <fullName evidence="6">Protein FAM193A-like isoform X2</fullName>
    </submittedName>
</protein>
<feature type="compositionally biased region" description="Basic residues" evidence="4">
    <location>
        <begin position="1357"/>
        <end position="1367"/>
    </location>
</feature>
<keyword evidence="2" id="KW-0597">Phosphoprotein</keyword>
<feature type="compositionally biased region" description="Polar residues" evidence="4">
    <location>
        <begin position="693"/>
        <end position="717"/>
    </location>
</feature>
<evidence type="ECO:0000256" key="3">
    <source>
        <dbReference type="ARBA" id="ARBA00023054"/>
    </source>
</evidence>
<keyword evidence="3" id="KW-0175">Coiled coil</keyword>
<gene>
    <name evidence="6" type="primary">LOC109094950</name>
</gene>
<feature type="region of interest" description="Disordered" evidence="4">
    <location>
        <begin position="1144"/>
        <end position="1175"/>
    </location>
</feature>
<feature type="compositionally biased region" description="Basic and acidic residues" evidence="4">
    <location>
        <begin position="1296"/>
        <end position="1317"/>
    </location>
</feature>
<feature type="compositionally biased region" description="Basic and acidic residues" evidence="4">
    <location>
        <begin position="946"/>
        <end position="956"/>
    </location>
</feature>
<dbReference type="Proteomes" id="UP001155660">
    <property type="component" value="Chromosome B1"/>
</dbReference>
<dbReference type="InterPro" id="IPR029717">
    <property type="entry name" value="FAM193"/>
</dbReference>
<comment type="similarity">
    <text evidence="1">Belongs to the FAM193 family.</text>
</comment>
<evidence type="ECO:0000256" key="2">
    <source>
        <dbReference type="ARBA" id="ARBA00022553"/>
    </source>
</evidence>
<dbReference type="Pfam" id="PF15914">
    <property type="entry name" value="FAM193_C"/>
    <property type="match status" value="1"/>
</dbReference>
<feature type="compositionally biased region" description="Low complexity" evidence="4">
    <location>
        <begin position="651"/>
        <end position="660"/>
    </location>
</feature>
<feature type="region of interest" description="Disordered" evidence="4">
    <location>
        <begin position="946"/>
        <end position="982"/>
    </location>
</feature>
<feature type="region of interest" description="Disordered" evidence="4">
    <location>
        <begin position="1055"/>
        <end position="1078"/>
    </location>
</feature>
<evidence type="ECO:0000313" key="6">
    <source>
        <dbReference type="RefSeq" id="XP_042572457.1"/>
    </source>
</evidence>
<dbReference type="PANTHER" id="PTHR15109:SF2">
    <property type="entry name" value="PROTEIN FAM193A"/>
    <property type="match status" value="1"/>
</dbReference>
<feature type="region of interest" description="Disordered" evidence="4">
    <location>
        <begin position="560"/>
        <end position="588"/>
    </location>
</feature>
<feature type="region of interest" description="Disordered" evidence="4">
    <location>
        <begin position="100"/>
        <end position="120"/>
    </location>
</feature>
<feature type="region of interest" description="Disordered" evidence="4">
    <location>
        <begin position="1208"/>
        <end position="1375"/>
    </location>
</feature>
<feature type="compositionally biased region" description="Basic residues" evidence="4">
    <location>
        <begin position="1065"/>
        <end position="1078"/>
    </location>
</feature>
<feature type="compositionally biased region" description="Low complexity" evidence="4">
    <location>
        <begin position="969"/>
        <end position="978"/>
    </location>
</feature>
<evidence type="ECO:0000259" key="5">
    <source>
        <dbReference type="Pfam" id="PF15914"/>
    </source>
</evidence>
<feature type="compositionally biased region" description="Low complexity" evidence="4">
    <location>
        <begin position="568"/>
        <end position="585"/>
    </location>
</feature>
<dbReference type="PANTHER" id="PTHR15109">
    <property type="entry name" value="AGAP004327-PA"/>
    <property type="match status" value="1"/>
</dbReference>
<feature type="region of interest" description="Disordered" evidence="4">
    <location>
        <begin position="1"/>
        <end position="59"/>
    </location>
</feature>
<name>A0A9Q9VWG2_CYPCA</name>
<dbReference type="RefSeq" id="XP_042572457.1">
    <property type="nucleotide sequence ID" value="XM_042716523.1"/>
</dbReference>
<feature type="compositionally biased region" description="Acidic residues" evidence="4">
    <location>
        <begin position="957"/>
        <end position="966"/>
    </location>
</feature>
<reference evidence="6" key="1">
    <citation type="submission" date="2025-08" db="UniProtKB">
        <authorList>
            <consortium name="RefSeq"/>
        </authorList>
    </citation>
    <scope>IDENTIFICATION</scope>
    <source>
        <tissue evidence="6">Muscle</tissue>
    </source>
</reference>
<feature type="compositionally biased region" description="Polar residues" evidence="4">
    <location>
        <begin position="1161"/>
        <end position="1175"/>
    </location>
</feature>
<feature type="compositionally biased region" description="Polar residues" evidence="4">
    <location>
        <begin position="863"/>
        <end position="897"/>
    </location>
</feature>
<evidence type="ECO:0000256" key="4">
    <source>
        <dbReference type="SAM" id="MobiDB-lite"/>
    </source>
</evidence>
<organism evidence="6">
    <name type="scientific">Cyprinus carpio</name>
    <name type="common">Common carp</name>
    <dbReference type="NCBI Taxonomy" id="7962"/>
    <lineage>
        <taxon>Eukaryota</taxon>
        <taxon>Metazoa</taxon>
        <taxon>Chordata</taxon>
        <taxon>Craniata</taxon>
        <taxon>Vertebrata</taxon>
        <taxon>Euteleostomi</taxon>
        <taxon>Actinopterygii</taxon>
        <taxon>Neopterygii</taxon>
        <taxon>Teleostei</taxon>
        <taxon>Ostariophysi</taxon>
        <taxon>Cypriniformes</taxon>
        <taxon>Cyprinidae</taxon>
        <taxon>Cyprininae</taxon>
        <taxon>Cyprinus</taxon>
    </lineage>
</organism>
<feature type="compositionally biased region" description="Polar residues" evidence="4">
    <location>
        <begin position="1342"/>
        <end position="1351"/>
    </location>
</feature>
<proteinExistence type="inferred from homology"/>
<feature type="compositionally biased region" description="Polar residues" evidence="4">
    <location>
        <begin position="1241"/>
        <end position="1265"/>
    </location>
</feature>
<feature type="domain" description="FAM193 C-terminal" evidence="5">
    <location>
        <begin position="1375"/>
        <end position="1431"/>
    </location>
</feature>
<dbReference type="GeneID" id="109094950"/>
<accession>A0A9Q9VWG2</accession>
<dbReference type="InterPro" id="IPR031802">
    <property type="entry name" value="FAM193_C"/>
</dbReference>
<feature type="region of interest" description="Disordered" evidence="4">
    <location>
        <begin position="849"/>
        <end position="897"/>
    </location>
</feature>
<evidence type="ECO:0000256" key="1">
    <source>
        <dbReference type="ARBA" id="ARBA00009689"/>
    </source>
</evidence>